<evidence type="ECO:0000256" key="1">
    <source>
        <dbReference type="ARBA" id="ARBA00010923"/>
    </source>
</evidence>
<dbReference type="Proteomes" id="UP001282284">
    <property type="component" value="Unassembled WGS sequence"/>
</dbReference>
<dbReference type="Pfam" id="PF01420">
    <property type="entry name" value="Methylase_S"/>
    <property type="match status" value="1"/>
</dbReference>
<dbReference type="GO" id="GO:0004519">
    <property type="term" value="F:endonuclease activity"/>
    <property type="evidence" value="ECO:0007669"/>
    <property type="project" value="UniProtKB-KW"/>
</dbReference>
<keyword evidence="3" id="KW-0238">DNA-binding</keyword>
<evidence type="ECO:0000256" key="2">
    <source>
        <dbReference type="ARBA" id="ARBA00022747"/>
    </source>
</evidence>
<evidence type="ECO:0000256" key="4">
    <source>
        <dbReference type="SAM" id="Coils"/>
    </source>
</evidence>
<evidence type="ECO:0000259" key="5">
    <source>
        <dbReference type="Pfam" id="PF01420"/>
    </source>
</evidence>
<comment type="similarity">
    <text evidence="1">Belongs to the type-I restriction system S methylase family.</text>
</comment>
<keyword evidence="7" id="KW-1185">Reference proteome</keyword>
<sequence>MRNKSVPEVRFPGFSDAWEQRKLGDLIIKMNGGASIAPHDYREDGVATVPKGAVNSSGIADLSGSKYVDEAYFEKNSNSSVFQNELVTSLRDLVPTAPNMGRVVKLNGSNEKYLMPQGVYRLIIDSDVDENFLISFSNTDNFRKIISQEKNGSTQVHIRHSEYLGIPIARPAIEEQRKIGSFFNQLDNLITLHQRELTTLKQTKQGFLQKMFPKEGESVPEVRFPGFSGEWERKSLKEIVTRVTRKNTHLESTLPLTISAQHGLIDQETFFKKTVASSNLEGYYLLYEGEFAYNKSYSNGYPFGAVKRLEKLEKGVLSSLYICFKPVNSVSSDFIAHYFESCAWHKEISMISVEGARNHGLLNISVNDFFDTLHKIPGFEEQQQIGNFFNQLADTITLKEKELEALQQTKKAFLQKMFV</sequence>
<keyword evidence="4" id="KW-0175">Coiled coil</keyword>
<dbReference type="Gene3D" id="3.90.220.20">
    <property type="entry name" value="DNA methylase specificity domains"/>
    <property type="match status" value="2"/>
</dbReference>
<dbReference type="EMBL" id="JAUBDI010000016">
    <property type="protein sequence ID" value="MDW0114366.1"/>
    <property type="molecule type" value="Genomic_DNA"/>
</dbReference>
<evidence type="ECO:0000313" key="6">
    <source>
        <dbReference type="EMBL" id="MDW0114366.1"/>
    </source>
</evidence>
<dbReference type="InterPro" id="IPR000055">
    <property type="entry name" value="Restrct_endonuc_typeI_TRD"/>
</dbReference>
<evidence type="ECO:0000313" key="7">
    <source>
        <dbReference type="Proteomes" id="UP001282284"/>
    </source>
</evidence>
<gene>
    <name evidence="6" type="ORF">QT711_14305</name>
</gene>
<organism evidence="6 7">
    <name type="scientific">Sporosarcina saromensis</name>
    <dbReference type="NCBI Taxonomy" id="359365"/>
    <lineage>
        <taxon>Bacteria</taxon>
        <taxon>Bacillati</taxon>
        <taxon>Bacillota</taxon>
        <taxon>Bacilli</taxon>
        <taxon>Bacillales</taxon>
        <taxon>Caryophanaceae</taxon>
        <taxon>Sporosarcina</taxon>
    </lineage>
</organism>
<keyword evidence="6" id="KW-0255">Endonuclease</keyword>
<comment type="caution">
    <text evidence="6">The sequence shown here is derived from an EMBL/GenBank/DDBJ whole genome shotgun (WGS) entry which is preliminary data.</text>
</comment>
<evidence type="ECO:0000256" key="3">
    <source>
        <dbReference type="ARBA" id="ARBA00023125"/>
    </source>
</evidence>
<protein>
    <submittedName>
        <fullName evidence="6">Restriction endonuclease subunit S</fullName>
    </submittedName>
</protein>
<proteinExistence type="inferred from homology"/>
<dbReference type="SUPFAM" id="SSF116734">
    <property type="entry name" value="DNA methylase specificity domain"/>
    <property type="match status" value="2"/>
</dbReference>
<dbReference type="PANTHER" id="PTHR30408">
    <property type="entry name" value="TYPE-1 RESTRICTION ENZYME ECOKI SPECIFICITY PROTEIN"/>
    <property type="match status" value="1"/>
</dbReference>
<dbReference type="InterPro" id="IPR044946">
    <property type="entry name" value="Restrct_endonuc_typeI_TRD_sf"/>
</dbReference>
<reference evidence="6 7" key="1">
    <citation type="submission" date="2023-06" db="EMBL/GenBank/DDBJ databases">
        <title>Sporosarcina sp. nov., isolated from Korean traditional fermented seafood 'Jeotgal'.</title>
        <authorList>
            <person name="Yang A.I."/>
            <person name="Shin N.-R."/>
        </authorList>
    </citation>
    <scope>NUCLEOTIDE SEQUENCE [LARGE SCALE GENOMIC DNA]</scope>
    <source>
        <strain evidence="6 7">KCTC13119</strain>
    </source>
</reference>
<dbReference type="InterPro" id="IPR052021">
    <property type="entry name" value="Type-I_RS_S_subunit"/>
</dbReference>
<keyword evidence="6" id="KW-0540">Nuclease</keyword>
<name>A0ABU4GBK0_9BACL</name>
<feature type="coiled-coil region" evidence="4">
    <location>
        <begin position="389"/>
        <end position="416"/>
    </location>
</feature>
<accession>A0ABU4GBK0</accession>
<dbReference type="PANTHER" id="PTHR30408:SF12">
    <property type="entry name" value="TYPE I RESTRICTION ENZYME MJAVIII SPECIFICITY SUBUNIT"/>
    <property type="match status" value="1"/>
</dbReference>
<keyword evidence="6" id="KW-0378">Hydrolase</keyword>
<keyword evidence="2" id="KW-0680">Restriction system</keyword>
<feature type="domain" description="Type I restriction modification DNA specificity" evidence="5">
    <location>
        <begin position="17"/>
        <end position="202"/>
    </location>
</feature>